<dbReference type="CDD" id="cd04623">
    <property type="entry name" value="CBS_pair_bac_euk"/>
    <property type="match status" value="1"/>
</dbReference>
<feature type="domain" description="CBS" evidence="3">
    <location>
        <begin position="7"/>
        <end position="67"/>
    </location>
</feature>
<proteinExistence type="predicted"/>
<evidence type="ECO:0000313" key="5">
    <source>
        <dbReference type="Proteomes" id="UP000595197"/>
    </source>
</evidence>
<dbReference type="InterPro" id="IPR046342">
    <property type="entry name" value="CBS_dom_sf"/>
</dbReference>
<evidence type="ECO:0000259" key="3">
    <source>
        <dbReference type="PROSITE" id="PS51371"/>
    </source>
</evidence>
<dbReference type="PROSITE" id="PS51371">
    <property type="entry name" value="CBS"/>
    <property type="match status" value="2"/>
</dbReference>
<dbReference type="PANTHER" id="PTHR43080:SF2">
    <property type="entry name" value="CBS DOMAIN-CONTAINING PROTEIN"/>
    <property type="match status" value="1"/>
</dbReference>
<dbReference type="InterPro" id="IPR044725">
    <property type="entry name" value="CBSX3_CBS_dom"/>
</dbReference>
<feature type="domain" description="CBS" evidence="3">
    <location>
        <begin position="76"/>
        <end position="131"/>
    </location>
</feature>
<keyword evidence="5" id="KW-1185">Reference proteome</keyword>
<dbReference type="Proteomes" id="UP000595197">
    <property type="component" value="Chromosome"/>
</dbReference>
<organism evidence="4 5">
    <name type="scientific">Skermanella cutis</name>
    <dbReference type="NCBI Taxonomy" id="2775420"/>
    <lineage>
        <taxon>Bacteria</taxon>
        <taxon>Pseudomonadati</taxon>
        <taxon>Pseudomonadota</taxon>
        <taxon>Alphaproteobacteria</taxon>
        <taxon>Rhodospirillales</taxon>
        <taxon>Azospirillaceae</taxon>
        <taxon>Skermanella</taxon>
    </lineage>
</organism>
<sequence>MHVAAVIKRKGSSVVSIAPERTIGEAANLLTENRIGAVLVMDDNEGIRGIISERDIIRALTRFGADTLNRRVDEVMTRNVQQCSPSDTIAEIMTVMTTRRFRHLPVVEDGKLLGMISIGDVVKQRLDETELEVETLRGYVTGQG</sequence>
<dbReference type="Gene3D" id="3.10.580.10">
    <property type="entry name" value="CBS-domain"/>
    <property type="match status" value="1"/>
</dbReference>
<dbReference type="InterPro" id="IPR000644">
    <property type="entry name" value="CBS_dom"/>
</dbReference>
<evidence type="ECO:0000256" key="2">
    <source>
        <dbReference type="PROSITE-ProRule" id="PRU00703"/>
    </source>
</evidence>
<reference evidence="4" key="1">
    <citation type="submission" date="2021-02" db="EMBL/GenBank/DDBJ databases">
        <title>Skermanella TT6 skin isolate.</title>
        <authorList>
            <person name="Lee K."/>
            <person name="Ganzorig M."/>
        </authorList>
    </citation>
    <scope>NUCLEOTIDE SEQUENCE</scope>
    <source>
        <strain evidence="4">TT6</strain>
    </source>
</reference>
<evidence type="ECO:0000256" key="1">
    <source>
        <dbReference type="ARBA" id="ARBA00023122"/>
    </source>
</evidence>
<protein>
    <submittedName>
        <fullName evidence="4">CBS domain-containing protein</fullName>
    </submittedName>
</protein>
<dbReference type="EMBL" id="CP067420">
    <property type="protein sequence ID" value="QQP90500.1"/>
    <property type="molecule type" value="Genomic_DNA"/>
</dbReference>
<dbReference type="RefSeq" id="WP_201077634.1">
    <property type="nucleotide sequence ID" value="NZ_CP067420.1"/>
</dbReference>
<accession>A0ABX7B9R9</accession>
<dbReference type="InterPro" id="IPR051257">
    <property type="entry name" value="Diverse_CBS-Domain"/>
</dbReference>
<dbReference type="SUPFAM" id="SSF54631">
    <property type="entry name" value="CBS-domain pair"/>
    <property type="match status" value="1"/>
</dbReference>
<dbReference type="SMART" id="SM00116">
    <property type="entry name" value="CBS"/>
    <property type="match status" value="2"/>
</dbReference>
<dbReference type="Pfam" id="PF00571">
    <property type="entry name" value="CBS"/>
    <property type="match status" value="2"/>
</dbReference>
<name>A0ABX7B9R9_9PROT</name>
<keyword evidence="1 2" id="KW-0129">CBS domain</keyword>
<evidence type="ECO:0000313" key="4">
    <source>
        <dbReference type="EMBL" id="QQP90500.1"/>
    </source>
</evidence>
<gene>
    <name evidence="4" type="ORF">IGS68_04400</name>
</gene>
<dbReference type="PANTHER" id="PTHR43080">
    <property type="entry name" value="CBS DOMAIN-CONTAINING PROTEIN CBSX3, MITOCHONDRIAL"/>
    <property type="match status" value="1"/>
</dbReference>